<dbReference type="SUPFAM" id="SSF55729">
    <property type="entry name" value="Acyl-CoA N-acyltransferases (Nat)"/>
    <property type="match status" value="1"/>
</dbReference>
<dbReference type="EC" id="2.3.2.3" evidence="3 14"/>
<dbReference type="EMBL" id="JARMAB010000002">
    <property type="protein sequence ID" value="MED1201564.1"/>
    <property type="molecule type" value="Genomic_DNA"/>
</dbReference>
<feature type="transmembrane region" description="Helical" evidence="14">
    <location>
        <begin position="497"/>
        <end position="518"/>
    </location>
</feature>
<dbReference type="InterPro" id="IPR016181">
    <property type="entry name" value="Acyl_CoA_acyltransferase"/>
</dbReference>
<evidence type="ECO:0000256" key="6">
    <source>
        <dbReference type="ARBA" id="ARBA00022679"/>
    </source>
</evidence>
<feature type="transmembrane region" description="Helical" evidence="14">
    <location>
        <begin position="246"/>
        <end position="273"/>
    </location>
</feature>
<feature type="transmembrane region" description="Helical" evidence="14">
    <location>
        <begin position="62"/>
        <end position="83"/>
    </location>
</feature>
<keyword evidence="17" id="KW-1185">Reference proteome</keyword>
<keyword evidence="10 14" id="KW-0472">Membrane</keyword>
<accession>A0ABU6MAT9</accession>
<comment type="similarity">
    <text evidence="2 14">Belongs to the LPG synthase family.</text>
</comment>
<evidence type="ECO:0000256" key="4">
    <source>
        <dbReference type="ARBA" id="ARBA00021546"/>
    </source>
</evidence>
<dbReference type="NCBIfam" id="NF033480">
    <property type="entry name" value="bifunc_MprF"/>
    <property type="match status" value="1"/>
</dbReference>
<reference evidence="16 17" key="1">
    <citation type="submission" date="2023-03" db="EMBL/GenBank/DDBJ databases">
        <title>Bacillus Genome Sequencing.</title>
        <authorList>
            <person name="Dunlap C."/>
        </authorList>
    </citation>
    <scope>NUCLEOTIDE SEQUENCE [LARGE SCALE GENOMIC DNA]</scope>
    <source>
        <strain evidence="16 17">B-23453</strain>
    </source>
</reference>
<dbReference type="RefSeq" id="WP_066263231.1">
    <property type="nucleotide sequence ID" value="NZ_JARMAB010000002.1"/>
</dbReference>
<evidence type="ECO:0000256" key="9">
    <source>
        <dbReference type="ARBA" id="ARBA00023098"/>
    </source>
</evidence>
<feature type="domain" description="Phosphatidylglycerol lysyltransferase C-terminal" evidence="15">
    <location>
        <begin position="539"/>
        <end position="831"/>
    </location>
</feature>
<protein>
    <recommendedName>
        <fullName evidence="4 14">Phosphatidylglycerol lysyltransferase</fullName>
        <ecNumber evidence="3 14">2.3.2.3</ecNumber>
    </recommendedName>
    <alternativeName>
        <fullName evidence="12 14">Lysylphosphatidylglycerol synthase</fullName>
    </alternativeName>
</protein>
<dbReference type="Proteomes" id="UP001341444">
    <property type="component" value="Unassembled WGS sequence"/>
</dbReference>
<keyword evidence="5" id="KW-1003">Cell membrane</keyword>
<feature type="transmembrane region" description="Helical" evidence="14">
    <location>
        <begin position="171"/>
        <end position="193"/>
    </location>
</feature>
<feature type="transmembrane region" description="Helical" evidence="14">
    <location>
        <begin position="364"/>
        <end position="386"/>
    </location>
</feature>
<feature type="transmembrane region" description="Helical" evidence="14">
    <location>
        <begin position="213"/>
        <end position="234"/>
    </location>
</feature>
<proteinExistence type="inferred from homology"/>
<evidence type="ECO:0000313" key="17">
    <source>
        <dbReference type="Proteomes" id="UP001341444"/>
    </source>
</evidence>
<comment type="catalytic activity">
    <reaction evidence="13 14">
        <text>L-lysyl-tRNA(Lys) + a 1,2-diacyl-sn-glycero-3-phospho-(1'-sn-glycerol) = a 1,2-diacyl-sn-glycero-3-phospho-1'-(3'-O-L-lysyl)-sn-glycerol + tRNA(Lys)</text>
        <dbReference type="Rhea" id="RHEA:10668"/>
        <dbReference type="Rhea" id="RHEA-COMP:9696"/>
        <dbReference type="Rhea" id="RHEA-COMP:9697"/>
        <dbReference type="ChEBI" id="CHEBI:64716"/>
        <dbReference type="ChEBI" id="CHEBI:75792"/>
        <dbReference type="ChEBI" id="CHEBI:78442"/>
        <dbReference type="ChEBI" id="CHEBI:78529"/>
        <dbReference type="EC" id="2.3.2.3"/>
    </reaction>
</comment>
<dbReference type="InterPro" id="IPR024320">
    <property type="entry name" value="LPG_synthase_C"/>
</dbReference>
<evidence type="ECO:0000256" key="11">
    <source>
        <dbReference type="ARBA" id="ARBA00023251"/>
    </source>
</evidence>
<evidence type="ECO:0000313" key="16">
    <source>
        <dbReference type="EMBL" id="MED1201564.1"/>
    </source>
</evidence>
<feature type="transmembrane region" description="Helical" evidence="14">
    <location>
        <begin position="104"/>
        <end position="124"/>
    </location>
</feature>
<dbReference type="PANTHER" id="PTHR34697:SF2">
    <property type="entry name" value="PHOSPHATIDYLGLYCEROL LYSYLTRANSFERASE"/>
    <property type="match status" value="1"/>
</dbReference>
<evidence type="ECO:0000256" key="14">
    <source>
        <dbReference type="RuleBase" id="RU363042"/>
    </source>
</evidence>
<feature type="transmembrane region" description="Helical" evidence="14">
    <location>
        <begin position="453"/>
        <end position="477"/>
    </location>
</feature>
<feature type="transmembrane region" description="Helical" evidence="14">
    <location>
        <begin position="293"/>
        <end position="312"/>
    </location>
</feature>
<evidence type="ECO:0000256" key="5">
    <source>
        <dbReference type="ARBA" id="ARBA00022475"/>
    </source>
</evidence>
<dbReference type="Pfam" id="PF03706">
    <property type="entry name" value="LPG_synthase_TM"/>
    <property type="match status" value="1"/>
</dbReference>
<evidence type="ECO:0000256" key="3">
    <source>
        <dbReference type="ARBA" id="ARBA00012014"/>
    </source>
</evidence>
<evidence type="ECO:0000256" key="12">
    <source>
        <dbReference type="ARBA" id="ARBA00031899"/>
    </source>
</evidence>
<evidence type="ECO:0000256" key="13">
    <source>
        <dbReference type="ARBA" id="ARBA00047540"/>
    </source>
</evidence>
<keyword evidence="11 14" id="KW-0046">Antibiotic resistance</keyword>
<comment type="caution">
    <text evidence="16">The sequence shown here is derived from an EMBL/GenBank/DDBJ whole genome shotgun (WGS) entry which is preliminary data.</text>
</comment>
<evidence type="ECO:0000256" key="7">
    <source>
        <dbReference type="ARBA" id="ARBA00022692"/>
    </source>
</evidence>
<comment type="function">
    <text evidence="14">Catalyzes the transfer of a lysyl group from L-lysyl-tRNA(Lys) to membrane-bound phosphatidylglycerol (PG), which produces lysylphosphatidylglycerol (LPG), a major component of the bacterial membrane with a positive net charge. LPG synthesis contributes to bacterial virulence as it is involved in the resistance mechanism against cationic antimicrobial peptides (CAMP) produces by the host's immune system (defensins, cathelicidins) and by the competing microorganisms.</text>
</comment>
<dbReference type="InterPro" id="IPR051211">
    <property type="entry name" value="PG_lysyltransferase"/>
</dbReference>
<evidence type="ECO:0000259" key="15">
    <source>
        <dbReference type="Pfam" id="PF09924"/>
    </source>
</evidence>
<evidence type="ECO:0000256" key="10">
    <source>
        <dbReference type="ARBA" id="ARBA00023136"/>
    </source>
</evidence>
<keyword evidence="6 14" id="KW-0808">Transferase</keyword>
<comment type="subcellular location">
    <subcellularLocation>
        <location evidence="1 14">Cell membrane</location>
        <topology evidence="1 14">Multi-pass membrane protein</topology>
    </subcellularLocation>
</comment>
<gene>
    <name evidence="14 16" type="primary">mprF</name>
    <name evidence="16" type="ORF">P4T90_00495</name>
</gene>
<evidence type="ECO:0000256" key="1">
    <source>
        <dbReference type="ARBA" id="ARBA00004651"/>
    </source>
</evidence>
<name>A0ABU6MAT9_9BACI</name>
<feature type="transmembrane region" description="Helical" evidence="14">
    <location>
        <begin position="144"/>
        <end position="162"/>
    </location>
</feature>
<dbReference type="PANTHER" id="PTHR34697">
    <property type="entry name" value="PHOSPHATIDYLGLYCEROL LYSYLTRANSFERASE"/>
    <property type="match status" value="1"/>
</dbReference>
<sequence>MSFRKTVQKVKFKLNKKYLSYLKIVIPIALLIFIYFESKSVVKDFNFHLLKKHLDELNWRNSTFIIAAGVLATSPMVFYDIVLDRILNIKMKYKDIILYSITTNTYSNFIGFGGVAGLSLRTFFLKDLYRDKGQLIKNIAKVSVFYLAGLSVLSWLVSFGLFRTDFLSGLVWLRFAVWGLSLYIPFLLISFYISKKKKKDSLHFGSKHLLSLVVISIFEWTFASILFYIICHLLHLHITYLHLFPIFIVGACAGIISMIPGGLGSFDLVLIMGLEYYHHSSEKILLVLLLYRISYYLIPFLLGTVILLKTLWTKIGRKYQQIIFDLATTVSHWILTILVFSAGFILLVSAALPGVLDRLKFLKGFLSLPIMQLSLQLSITAGLLLILLSRGIEYKVKWAYHATIFVLILAGILSLAKGLDYEEAIFLFFVAVMLWLSKKRFYRVNFVITWGKAAFDITVILLFVIIYLVIGYANLPMANVKIPSFFRQYMIYESHDLFRSAFIGLILALVVMLFVYLMRRPYSIRFQSSYTQVKDIKQHLERYGGTVLSHLVFLHDKHVYWGQERQVLFIFEKYADKLVVLGDPIGNEELFGKAFEEFQNLADRYGYTPVYYQVNGNLLPILHENGYDFFKLGEEGFVHLKEFSLFGKRMNNSRELNSQMKKSGYDFSLHQPPFSKGLMDQLREISDQWLEGKSEKGFSLGFFNEHYLNLSPLSLVRDHNGKIIAFASLMPKYDQNKTISVDLLRFSPESPEGVTDFLLLQLFEAANKKGYEYFNLGMAPLANVGLSKYSFLGEKIASQIFTHGDYLNQFQGLKKFMEKYADSWEAKFLAYRKKTSLPITMIQILLLISKKRPNS</sequence>
<dbReference type="Pfam" id="PF09924">
    <property type="entry name" value="LPG_synthase_C"/>
    <property type="match status" value="1"/>
</dbReference>
<evidence type="ECO:0000256" key="2">
    <source>
        <dbReference type="ARBA" id="ARBA00008627"/>
    </source>
</evidence>
<dbReference type="InterPro" id="IPR022791">
    <property type="entry name" value="L-PG_synthase/AglD"/>
</dbReference>
<keyword evidence="7 14" id="KW-0812">Transmembrane</keyword>
<organism evidence="16 17">
    <name type="scientific">Heyndrickxia acidicola</name>
    <dbReference type="NCBI Taxonomy" id="209389"/>
    <lineage>
        <taxon>Bacteria</taxon>
        <taxon>Bacillati</taxon>
        <taxon>Bacillota</taxon>
        <taxon>Bacilli</taxon>
        <taxon>Bacillales</taxon>
        <taxon>Bacillaceae</taxon>
        <taxon>Heyndrickxia</taxon>
    </lineage>
</organism>
<evidence type="ECO:0000256" key="8">
    <source>
        <dbReference type="ARBA" id="ARBA00022989"/>
    </source>
</evidence>
<feature type="transmembrane region" description="Helical" evidence="14">
    <location>
        <begin position="398"/>
        <end position="418"/>
    </location>
</feature>
<keyword evidence="9 14" id="KW-0443">Lipid metabolism</keyword>
<feature type="transmembrane region" description="Helical" evidence="14">
    <location>
        <begin position="21"/>
        <end position="42"/>
    </location>
</feature>
<feature type="transmembrane region" description="Helical" evidence="14">
    <location>
        <begin position="333"/>
        <end position="352"/>
    </location>
</feature>
<keyword evidence="8 14" id="KW-1133">Transmembrane helix</keyword>